<comment type="caution">
    <text evidence="3">The sequence shown here is derived from an EMBL/GenBank/DDBJ whole genome shotgun (WGS) entry which is preliminary data.</text>
</comment>
<dbReference type="AlphaFoldDB" id="A0AAW0SLV5"/>
<dbReference type="InterPro" id="IPR036859">
    <property type="entry name" value="CAP-Gly_dom_sf"/>
</dbReference>
<feature type="region of interest" description="Disordered" evidence="1">
    <location>
        <begin position="150"/>
        <end position="176"/>
    </location>
</feature>
<feature type="compositionally biased region" description="Basic and acidic residues" evidence="1">
    <location>
        <begin position="150"/>
        <end position="161"/>
    </location>
</feature>
<evidence type="ECO:0000313" key="4">
    <source>
        <dbReference type="Proteomes" id="UP001487740"/>
    </source>
</evidence>
<accession>A0AAW0SLV5</accession>
<feature type="domain" description="CAP-Gly" evidence="2">
    <location>
        <begin position="90"/>
        <end position="144"/>
    </location>
</feature>
<dbReference type="SMART" id="SM01052">
    <property type="entry name" value="CAP_GLY"/>
    <property type="match status" value="1"/>
</dbReference>
<dbReference type="SUPFAM" id="SSF74924">
    <property type="entry name" value="Cap-Gly domain"/>
    <property type="match status" value="1"/>
</dbReference>
<name>A0AAW0SLV5_SCYPA</name>
<dbReference type="Proteomes" id="UP001487740">
    <property type="component" value="Unassembled WGS sequence"/>
</dbReference>
<dbReference type="EMBL" id="JARAKH010000049">
    <property type="protein sequence ID" value="KAK8375974.1"/>
    <property type="molecule type" value="Genomic_DNA"/>
</dbReference>
<organism evidence="3 4">
    <name type="scientific">Scylla paramamosain</name>
    <name type="common">Mud crab</name>
    <dbReference type="NCBI Taxonomy" id="85552"/>
    <lineage>
        <taxon>Eukaryota</taxon>
        <taxon>Metazoa</taxon>
        <taxon>Ecdysozoa</taxon>
        <taxon>Arthropoda</taxon>
        <taxon>Crustacea</taxon>
        <taxon>Multicrustacea</taxon>
        <taxon>Malacostraca</taxon>
        <taxon>Eumalacostraca</taxon>
        <taxon>Eucarida</taxon>
        <taxon>Decapoda</taxon>
        <taxon>Pleocyemata</taxon>
        <taxon>Brachyura</taxon>
        <taxon>Eubrachyura</taxon>
        <taxon>Portunoidea</taxon>
        <taxon>Portunidae</taxon>
        <taxon>Portuninae</taxon>
        <taxon>Scylla</taxon>
    </lineage>
</organism>
<dbReference type="Gene3D" id="2.30.30.190">
    <property type="entry name" value="CAP Gly-rich-like domain"/>
    <property type="match status" value="1"/>
</dbReference>
<evidence type="ECO:0000313" key="3">
    <source>
        <dbReference type="EMBL" id="KAK8375974.1"/>
    </source>
</evidence>
<reference evidence="3 4" key="1">
    <citation type="submission" date="2023-03" db="EMBL/GenBank/DDBJ databases">
        <title>High-quality genome of Scylla paramamosain provides insights in environmental adaptation.</title>
        <authorList>
            <person name="Zhang L."/>
        </authorList>
    </citation>
    <scope>NUCLEOTIDE SEQUENCE [LARGE SCALE GENOMIC DNA]</scope>
    <source>
        <strain evidence="3">LZ_2023a</strain>
        <tissue evidence="3">Muscle</tissue>
    </source>
</reference>
<evidence type="ECO:0000259" key="2">
    <source>
        <dbReference type="SMART" id="SM01052"/>
    </source>
</evidence>
<keyword evidence="4" id="KW-1185">Reference proteome</keyword>
<sequence>MCRVAHCCTGSSGSWSALLARISGSLVNTTSSAGQGKVVTQRYTSHCCDETVCCTLSDSCNTPPAAMEGGRRKLHTTAGKGGSDECALSVGDKVVWLSDDYPEFGMVGVEFDNPVGNDNHKVNGRLLFEAEPGHASVLPVNNLMKAEDLLGKESLTPEHGGRPAPPKAPHPRHHQE</sequence>
<proteinExistence type="predicted"/>
<evidence type="ECO:0000256" key="1">
    <source>
        <dbReference type="SAM" id="MobiDB-lite"/>
    </source>
</evidence>
<gene>
    <name evidence="3" type="ORF">O3P69_008593</name>
</gene>
<protein>
    <recommendedName>
        <fullName evidence="2">CAP-Gly domain-containing protein</fullName>
    </recommendedName>
</protein>
<dbReference type="InterPro" id="IPR000938">
    <property type="entry name" value="CAP-Gly_domain"/>
</dbReference>